<dbReference type="SUPFAM" id="SSF46689">
    <property type="entry name" value="Homeodomain-like"/>
    <property type="match status" value="1"/>
</dbReference>
<gene>
    <name evidence="6" type="ORF">EDM59_15815</name>
</gene>
<dbReference type="InterPro" id="IPR000281">
    <property type="entry name" value="HTH_RpiR"/>
</dbReference>
<dbReference type="SUPFAM" id="SSF53697">
    <property type="entry name" value="SIS domain"/>
    <property type="match status" value="1"/>
</dbReference>
<dbReference type="InterPro" id="IPR001347">
    <property type="entry name" value="SIS_dom"/>
</dbReference>
<evidence type="ECO:0000256" key="1">
    <source>
        <dbReference type="ARBA" id="ARBA00023015"/>
    </source>
</evidence>
<dbReference type="InterPro" id="IPR036388">
    <property type="entry name" value="WH-like_DNA-bd_sf"/>
</dbReference>
<accession>A0A3M8D7C6</accession>
<keyword evidence="1" id="KW-0805">Transcription regulation</keyword>
<dbReference type="Pfam" id="PF01380">
    <property type="entry name" value="SIS"/>
    <property type="match status" value="1"/>
</dbReference>
<evidence type="ECO:0000259" key="4">
    <source>
        <dbReference type="PROSITE" id="PS51071"/>
    </source>
</evidence>
<evidence type="ECO:0000313" key="6">
    <source>
        <dbReference type="EMBL" id="RNB83976.1"/>
    </source>
</evidence>
<protein>
    <submittedName>
        <fullName evidence="6">MurR/RpiR family transcriptional regulator</fullName>
    </submittedName>
</protein>
<dbReference type="GO" id="GO:0003700">
    <property type="term" value="F:DNA-binding transcription factor activity"/>
    <property type="evidence" value="ECO:0007669"/>
    <property type="project" value="InterPro"/>
</dbReference>
<reference evidence="6 7" key="1">
    <citation type="submission" date="2018-10" db="EMBL/GenBank/DDBJ databases">
        <title>Phylogenomics of Brevibacillus.</title>
        <authorList>
            <person name="Dunlap C."/>
        </authorList>
    </citation>
    <scope>NUCLEOTIDE SEQUENCE [LARGE SCALE GENOMIC DNA]</scope>
    <source>
        <strain evidence="6 7">JCM 15774</strain>
    </source>
</reference>
<comment type="caution">
    <text evidence="6">The sequence shown here is derived from an EMBL/GenBank/DDBJ whole genome shotgun (WGS) entry which is preliminary data.</text>
</comment>
<organism evidence="6 7">
    <name type="scientific">Brevibacillus nitrificans</name>
    <dbReference type="NCBI Taxonomy" id="651560"/>
    <lineage>
        <taxon>Bacteria</taxon>
        <taxon>Bacillati</taxon>
        <taxon>Bacillota</taxon>
        <taxon>Bacilli</taxon>
        <taxon>Bacillales</taxon>
        <taxon>Paenibacillaceae</taxon>
        <taxon>Brevibacillus</taxon>
    </lineage>
</organism>
<dbReference type="GO" id="GO:1901135">
    <property type="term" value="P:carbohydrate derivative metabolic process"/>
    <property type="evidence" value="ECO:0007669"/>
    <property type="project" value="InterPro"/>
</dbReference>
<dbReference type="Gene3D" id="1.10.10.10">
    <property type="entry name" value="Winged helix-like DNA-binding domain superfamily/Winged helix DNA-binding domain"/>
    <property type="match status" value="1"/>
</dbReference>
<dbReference type="PANTHER" id="PTHR30514">
    <property type="entry name" value="GLUCOKINASE"/>
    <property type="match status" value="1"/>
</dbReference>
<dbReference type="PANTHER" id="PTHR30514:SF10">
    <property type="entry name" value="MURR_RPIR FAMILY TRANSCRIPTIONAL REGULATOR"/>
    <property type="match status" value="1"/>
</dbReference>
<dbReference type="GO" id="GO:0003677">
    <property type="term" value="F:DNA binding"/>
    <property type="evidence" value="ECO:0007669"/>
    <property type="project" value="UniProtKB-KW"/>
</dbReference>
<name>A0A3M8D7C6_9BACL</name>
<feature type="domain" description="SIS" evidence="5">
    <location>
        <begin position="144"/>
        <end position="284"/>
    </location>
</feature>
<dbReference type="GO" id="GO:0097367">
    <property type="term" value="F:carbohydrate derivative binding"/>
    <property type="evidence" value="ECO:0007669"/>
    <property type="project" value="InterPro"/>
</dbReference>
<evidence type="ECO:0000313" key="7">
    <source>
        <dbReference type="Proteomes" id="UP000269573"/>
    </source>
</evidence>
<dbReference type="InterPro" id="IPR009057">
    <property type="entry name" value="Homeodomain-like_sf"/>
</dbReference>
<dbReference type="AlphaFoldDB" id="A0A3M8D7C6"/>
<keyword evidence="7" id="KW-1185">Reference proteome</keyword>
<dbReference type="InterPro" id="IPR046348">
    <property type="entry name" value="SIS_dom_sf"/>
</dbReference>
<keyword evidence="2" id="KW-0238">DNA-binding</keyword>
<dbReference type="Pfam" id="PF01418">
    <property type="entry name" value="HTH_6"/>
    <property type="match status" value="1"/>
</dbReference>
<evidence type="ECO:0000259" key="5">
    <source>
        <dbReference type="PROSITE" id="PS51464"/>
    </source>
</evidence>
<dbReference type="CDD" id="cd05013">
    <property type="entry name" value="SIS_RpiR"/>
    <property type="match status" value="1"/>
</dbReference>
<dbReference type="InterPro" id="IPR047640">
    <property type="entry name" value="RpiR-like"/>
</dbReference>
<dbReference type="InterPro" id="IPR035472">
    <property type="entry name" value="RpiR-like_SIS"/>
</dbReference>
<feature type="domain" description="HTH rpiR-type" evidence="4">
    <location>
        <begin position="23"/>
        <end position="99"/>
    </location>
</feature>
<sequence>MSSRSPSFGGAFLLADTSTHHPPSVLTQLRAIYSQLSGKEQQIADYILEHASDVVHLSITELADQSQCADATVFRLCRRLGFRGYQAFKIALASEVTNPKQSIYQEINLDDDDLGSIAEKIFTANIETLRDTQQIIDKEALMKIVSCLESARRIEFYGSGGSAAIAQDAYHKFMRTGIPCIHHSDAHYQVMSASLLSKGDVAVGISHSGSNEDILEALRVAKEAGATTIGITSYGKSPLVRLADICLYTTSRETVFRTEALSSRLAQLSLIDLLYVAVSLRRQEETIQNIQHIREAISLKRL</sequence>
<evidence type="ECO:0000256" key="2">
    <source>
        <dbReference type="ARBA" id="ARBA00023125"/>
    </source>
</evidence>
<dbReference type="EMBL" id="RHHU01000010">
    <property type="protein sequence ID" value="RNB83976.1"/>
    <property type="molecule type" value="Genomic_DNA"/>
</dbReference>
<proteinExistence type="predicted"/>
<dbReference type="PROSITE" id="PS51071">
    <property type="entry name" value="HTH_RPIR"/>
    <property type="match status" value="1"/>
</dbReference>
<evidence type="ECO:0000256" key="3">
    <source>
        <dbReference type="ARBA" id="ARBA00023163"/>
    </source>
</evidence>
<dbReference type="PROSITE" id="PS51464">
    <property type="entry name" value="SIS"/>
    <property type="match status" value="1"/>
</dbReference>
<dbReference type="Proteomes" id="UP000269573">
    <property type="component" value="Unassembled WGS sequence"/>
</dbReference>
<keyword evidence="3" id="KW-0804">Transcription</keyword>
<dbReference type="Gene3D" id="3.40.50.10490">
    <property type="entry name" value="Glucose-6-phosphate isomerase like protein, domain 1"/>
    <property type="match status" value="1"/>
</dbReference>